<feature type="transmembrane region" description="Helical" evidence="1">
    <location>
        <begin position="170"/>
        <end position="188"/>
    </location>
</feature>
<feature type="transmembrane region" description="Helical" evidence="1">
    <location>
        <begin position="267"/>
        <end position="291"/>
    </location>
</feature>
<proteinExistence type="predicted"/>
<organism evidence="3 4">
    <name type="scientific">Puniceibacterium antarcticum</name>
    <dbReference type="NCBI Taxonomy" id="1206336"/>
    <lineage>
        <taxon>Bacteria</taxon>
        <taxon>Pseudomonadati</taxon>
        <taxon>Pseudomonadota</taxon>
        <taxon>Alphaproteobacteria</taxon>
        <taxon>Rhodobacterales</taxon>
        <taxon>Paracoccaceae</taxon>
        <taxon>Puniceibacterium</taxon>
    </lineage>
</organism>
<dbReference type="PANTHER" id="PTHR35342:SF5">
    <property type="entry name" value="TRICARBOXYLIC TRANSPORT PROTEIN"/>
    <property type="match status" value="1"/>
</dbReference>
<evidence type="ECO:0000256" key="1">
    <source>
        <dbReference type="SAM" id="Phobius"/>
    </source>
</evidence>
<dbReference type="Proteomes" id="UP000231259">
    <property type="component" value="Unassembled WGS sequence"/>
</dbReference>
<accession>A0A2G8REN4</accession>
<feature type="transmembrane region" description="Helical" evidence="1">
    <location>
        <begin position="400"/>
        <end position="430"/>
    </location>
</feature>
<keyword evidence="1" id="KW-0812">Transmembrane</keyword>
<sequence length="513" mass="54455">MIEQFLHVLGGFQTIAEPAVFGYLVGGFLIGTIFAAIPGLTGTLAIALILPLTYSMDVTSSLVMCAAIFMGGQYGGSITAITVNIPGAPCAIMTAYEGNILMRRGEGAVALRSAALASMVGGVIGAILLMTLAPVIAQAALYVQTPGKFSLILFAFFVIIISNERSISKGIVATLVGLMVATIGIDVASSKVRQTFGFPALIEGIDLMAVIIGAFAISELFVQVTGSSMEGSGATNSPSKKVKWSWRHFLPRWADYHMIGTYRYFKFAVIGYFVGVLPGAGGSSAAFVSYAEAKRSSLRPEEYNNGSIEGIAAAETANNAMCGGSLVPMLTFGIPGDTTSAVILGVLIINGLQPGPQLMTDQFAIVTPMMAALLVSALLIPITLLFLGPWYMRLVSINKAVLFSTIAVIAMVGAYVSTFSVFQMGAALVVGIGAYFMQRGGYPMVSFLLGFILGPDLEVYMRRSLAITDGSPSIFFTSPDSLFFLGLIAVFFYFMVMRPWVSSKRKRHQKNSV</sequence>
<feature type="transmembrane region" description="Helical" evidence="1">
    <location>
        <begin position="364"/>
        <end position="388"/>
    </location>
</feature>
<dbReference type="InterPro" id="IPR002823">
    <property type="entry name" value="DUF112_TM"/>
</dbReference>
<dbReference type="PANTHER" id="PTHR35342">
    <property type="entry name" value="TRICARBOXYLIC TRANSPORT PROTEIN"/>
    <property type="match status" value="1"/>
</dbReference>
<keyword evidence="4" id="KW-1185">Reference proteome</keyword>
<evidence type="ECO:0000313" key="3">
    <source>
        <dbReference type="EMBL" id="PIL20035.1"/>
    </source>
</evidence>
<feature type="transmembrane region" description="Helical" evidence="1">
    <location>
        <begin position="76"/>
        <end position="96"/>
    </location>
</feature>
<feature type="transmembrane region" description="Helical" evidence="1">
    <location>
        <begin position="200"/>
        <end position="222"/>
    </location>
</feature>
<keyword evidence="1" id="KW-1133">Transmembrane helix</keyword>
<feature type="transmembrane region" description="Helical" evidence="1">
    <location>
        <begin position="20"/>
        <end position="37"/>
    </location>
</feature>
<feature type="transmembrane region" description="Helical" evidence="1">
    <location>
        <begin position="116"/>
        <end position="141"/>
    </location>
</feature>
<feature type="domain" description="DUF112" evidence="2">
    <location>
        <begin position="23"/>
        <end position="449"/>
    </location>
</feature>
<dbReference type="Pfam" id="PF01970">
    <property type="entry name" value="TctA"/>
    <property type="match status" value="1"/>
</dbReference>
<evidence type="ECO:0000259" key="2">
    <source>
        <dbReference type="Pfam" id="PF01970"/>
    </source>
</evidence>
<reference evidence="3 4" key="1">
    <citation type="submission" date="2013-09" db="EMBL/GenBank/DDBJ databases">
        <title>Genome sequencing of Phaeobacter antarcticus sp. nov. SM1211.</title>
        <authorList>
            <person name="Zhang X.-Y."/>
            <person name="Liu C."/>
            <person name="Chen X.-L."/>
            <person name="Xie B.-B."/>
            <person name="Qin Q.-L."/>
            <person name="Rong J.-C."/>
            <person name="Zhang Y.-Z."/>
        </authorList>
    </citation>
    <scope>NUCLEOTIDE SEQUENCE [LARGE SCALE GENOMIC DNA]</scope>
    <source>
        <strain evidence="3 4">SM1211</strain>
    </source>
</reference>
<feature type="transmembrane region" description="Helical" evidence="1">
    <location>
        <begin position="481"/>
        <end position="501"/>
    </location>
</feature>
<evidence type="ECO:0000313" key="4">
    <source>
        <dbReference type="Proteomes" id="UP000231259"/>
    </source>
</evidence>
<feature type="transmembrane region" description="Helical" evidence="1">
    <location>
        <begin position="329"/>
        <end position="352"/>
    </location>
</feature>
<comment type="caution">
    <text evidence="3">The sequence shown here is derived from an EMBL/GenBank/DDBJ whole genome shotgun (WGS) entry which is preliminary data.</text>
</comment>
<dbReference type="EMBL" id="AWWI01000068">
    <property type="protein sequence ID" value="PIL20035.1"/>
    <property type="molecule type" value="Genomic_DNA"/>
</dbReference>
<keyword evidence="1" id="KW-0472">Membrane</keyword>
<gene>
    <name evidence="3" type="ORF">P775_11495</name>
</gene>
<feature type="transmembrane region" description="Helical" evidence="1">
    <location>
        <begin position="442"/>
        <end position="461"/>
    </location>
</feature>
<dbReference type="AlphaFoldDB" id="A0A2G8REN4"/>
<name>A0A2G8REN4_9RHOB</name>
<feature type="transmembrane region" description="Helical" evidence="1">
    <location>
        <begin position="147"/>
        <end position="163"/>
    </location>
</feature>
<dbReference type="RefSeq" id="WP_245875641.1">
    <property type="nucleotide sequence ID" value="NZ_AWWI01000068.1"/>
</dbReference>
<protein>
    <recommendedName>
        <fullName evidence="2">DUF112 domain-containing protein</fullName>
    </recommendedName>
</protein>